<protein>
    <submittedName>
        <fullName evidence="1">Uncharacterized protein</fullName>
    </submittedName>
</protein>
<reference evidence="1 2" key="1">
    <citation type="submission" date="2016-02" db="EMBL/GenBank/DDBJ databases">
        <title>Draft genome sequence of the strain BR 10247T Bradyrhizobium neotropicale isolated from nodules of Centrolobium paraense.</title>
        <authorList>
            <person name="Simoes-Araujo J.L."/>
            <person name="Barauna A.C."/>
            <person name="Silva K."/>
            <person name="Zilli J.E."/>
        </authorList>
    </citation>
    <scope>NUCLEOTIDE SEQUENCE [LARGE SCALE GENOMIC DNA]</scope>
    <source>
        <strain evidence="1 2">BR 10247</strain>
    </source>
</reference>
<evidence type="ECO:0000313" key="1">
    <source>
        <dbReference type="EMBL" id="OAF18112.1"/>
    </source>
</evidence>
<evidence type="ECO:0000313" key="2">
    <source>
        <dbReference type="Proteomes" id="UP000077173"/>
    </source>
</evidence>
<dbReference type="AlphaFoldDB" id="A0A176ZDZ3"/>
<gene>
    <name evidence="1" type="ORF">AXW67_06310</name>
</gene>
<dbReference type="InterPro" id="IPR046606">
    <property type="entry name" value="DUF6665"/>
</dbReference>
<sequence>MSRDLRLHRTPVDVLNYEIVQEQASAFGRMGRALEQALAKLREFDASHPPSDAPASTRQARRALVMEAGYALWMFVVQREACGMRDSRPVMRDYKVPGEVQRCMGLVPATSMRPAK</sequence>
<organism evidence="1 2">
    <name type="scientific">Bradyrhizobium neotropicale</name>
    <dbReference type="NCBI Taxonomy" id="1497615"/>
    <lineage>
        <taxon>Bacteria</taxon>
        <taxon>Pseudomonadati</taxon>
        <taxon>Pseudomonadota</taxon>
        <taxon>Alphaproteobacteria</taxon>
        <taxon>Hyphomicrobiales</taxon>
        <taxon>Nitrobacteraceae</taxon>
        <taxon>Bradyrhizobium</taxon>
    </lineage>
</organism>
<dbReference type="Pfam" id="PF20370">
    <property type="entry name" value="DUF6665"/>
    <property type="match status" value="1"/>
</dbReference>
<dbReference type="GeneID" id="32587381"/>
<dbReference type="EMBL" id="LSEF01000037">
    <property type="protein sequence ID" value="OAF18112.1"/>
    <property type="molecule type" value="Genomic_DNA"/>
</dbReference>
<comment type="caution">
    <text evidence="1">The sequence shown here is derived from an EMBL/GenBank/DDBJ whole genome shotgun (WGS) entry which is preliminary data.</text>
</comment>
<dbReference type="Proteomes" id="UP000077173">
    <property type="component" value="Unassembled WGS sequence"/>
</dbReference>
<dbReference type="RefSeq" id="WP_063677982.1">
    <property type="nucleotide sequence ID" value="NZ_LSEF01000037.1"/>
</dbReference>
<proteinExistence type="predicted"/>
<name>A0A176ZDZ3_9BRAD</name>
<keyword evidence="2" id="KW-1185">Reference proteome</keyword>
<accession>A0A176ZDZ3</accession>